<dbReference type="CDD" id="cd01392">
    <property type="entry name" value="HTH_LacI"/>
    <property type="match status" value="1"/>
</dbReference>
<dbReference type="SUPFAM" id="SSF53822">
    <property type="entry name" value="Periplasmic binding protein-like I"/>
    <property type="match status" value="1"/>
</dbReference>
<gene>
    <name evidence="7" type="ORF">PAT3040_06507</name>
</gene>
<dbReference type="Pfam" id="PF00356">
    <property type="entry name" value="LacI"/>
    <property type="match status" value="1"/>
</dbReference>
<dbReference type="PANTHER" id="PTHR30146">
    <property type="entry name" value="LACI-RELATED TRANSCRIPTIONAL REPRESSOR"/>
    <property type="match status" value="1"/>
</dbReference>
<evidence type="ECO:0000256" key="2">
    <source>
        <dbReference type="ARBA" id="ARBA00023015"/>
    </source>
</evidence>
<dbReference type="Gene3D" id="3.40.50.2300">
    <property type="match status" value="2"/>
</dbReference>
<dbReference type="Proteomes" id="UP000245202">
    <property type="component" value="Unassembled WGS sequence"/>
</dbReference>
<keyword evidence="1" id="KW-0678">Repressor</keyword>
<dbReference type="GO" id="GO:0003700">
    <property type="term" value="F:DNA-binding transcription factor activity"/>
    <property type="evidence" value="ECO:0007669"/>
    <property type="project" value="TreeGrafter"/>
</dbReference>
<keyword evidence="8" id="KW-1185">Reference proteome</keyword>
<protein>
    <submittedName>
        <fullName evidence="7">LacI family transcriptional regulator</fullName>
    </submittedName>
</protein>
<organism evidence="7 8">
    <name type="scientific">Paenibacillus agaridevorans</name>
    <dbReference type="NCBI Taxonomy" id="171404"/>
    <lineage>
        <taxon>Bacteria</taxon>
        <taxon>Bacillati</taxon>
        <taxon>Bacillota</taxon>
        <taxon>Bacilli</taxon>
        <taxon>Bacillales</taxon>
        <taxon>Paenibacillaceae</taxon>
        <taxon>Paenibacillus</taxon>
    </lineage>
</organism>
<proteinExistence type="predicted"/>
<accession>A0A2R5EY88</accession>
<dbReference type="SUPFAM" id="SSF47413">
    <property type="entry name" value="lambda repressor-like DNA-binding domains"/>
    <property type="match status" value="1"/>
</dbReference>
<comment type="caution">
    <text evidence="7">The sequence shown here is derived from an EMBL/GenBank/DDBJ whole genome shotgun (WGS) entry which is preliminary data.</text>
</comment>
<feature type="domain" description="Transcriptional regulator LacI/GalR-like sensor" evidence="6">
    <location>
        <begin position="175"/>
        <end position="332"/>
    </location>
</feature>
<dbReference type="GO" id="GO:0000976">
    <property type="term" value="F:transcription cis-regulatory region binding"/>
    <property type="evidence" value="ECO:0007669"/>
    <property type="project" value="TreeGrafter"/>
</dbReference>
<dbReference type="EMBL" id="BDQX01000430">
    <property type="protein sequence ID" value="GBG11672.1"/>
    <property type="molecule type" value="Genomic_DNA"/>
</dbReference>
<dbReference type="CDD" id="cd19974">
    <property type="entry name" value="PBP1_LacI-like"/>
    <property type="match status" value="1"/>
</dbReference>
<dbReference type="PANTHER" id="PTHR30146:SF148">
    <property type="entry name" value="HTH-TYPE TRANSCRIPTIONAL REPRESSOR PURR-RELATED"/>
    <property type="match status" value="1"/>
</dbReference>
<evidence type="ECO:0000313" key="7">
    <source>
        <dbReference type="EMBL" id="GBG11672.1"/>
    </source>
</evidence>
<dbReference type="Pfam" id="PF13377">
    <property type="entry name" value="Peripla_BP_3"/>
    <property type="match status" value="1"/>
</dbReference>
<dbReference type="InterPro" id="IPR046335">
    <property type="entry name" value="LacI/GalR-like_sensor"/>
</dbReference>
<evidence type="ECO:0000259" key="5">
    <source>
        <dbReference type="Pfam" id="PF00356"/>
    </source>
</evidence>
<evidence type="ECO:0000259" key="6">
    <source>
        <dbReference type="Pfam" id="PF13377"/>
    </source>
</evidence>
<reference evidence="7 8" key="1">
    <citation type="submission" date="2017-08" db="EMBL/GenBank/DDBJ databases">
        <title>Substantial Increase in Enzyme Production by Combined Drug-Resistance Mutations in Paenibacillus agaridevorans.</title>
        <authorList>
            <person name="Tanaka Y."/>
            <person name="Funane K."/>
            <person name="Hosaka T."/>
            <person name="Shiwa Y."/>
            <person name="Fujita N."/>
            <person name="Miyazaki T."/>
            <person name="Yoshikawa H."/>
            <person name="Murakami K."/>
            <person name="Kasahara K."/>
            <person name="Inaoka T."/>
            <person name="Hiraga Y."/>
            <person name="Ochi K."/>
        </authorList>
    </citation>
    <scope>NUCLEOTIDE SEQUENCE [LARGE SCALE GENOMIC DNA]</scope>
    <source>
        <strain evidence="7 8">T-3040</strain>
    </source>
</reference>
<dbReference type="InterPro" id="IPR028082">
    <property type="entry name" value="Peripla_BP_I"/>
</dbReference>
<dbReference type="InterPro" id="IPR010982">
    <property type="entry name" value="Lambda_DNA-bd_dom_sf"/>
</dbReference>
<sequence>MTKEKVTLDKIASKLGITKVTVSKALKNQPGVSEALKKQIIELSNQMGYVTRKEKPIQTVYKLGLIVPKRFFLEIDDFYTKIFYYLNRECALLHYTLNLYILEPKEEDALNYPLSFTQDQSELSGLFIAGEIKSDYLKLLLNLPIPIVAIDFYKNNLRLDYIVSDNYRMGYFTTNYLVEKGHHTIGFVGNPNYTSSVMDRYCGYFRALTQHGLEIRKEWHIVNNDESGKYHFDFSLPDQLPSAFVCYCDMAAHILLSKLQINGVRVPEDVSLISFDNTEISQTMVPALTTMHIDRFEFAEKALKRMQWRLQHPDEEAQFVYVNSKLIERDSVKSLSDSPPLIPDTDYAIGER</sequence>
<keyword evidence="2" id="KW-0805">Transcription regulation</keyword>
<dbReference type="Gene3D" id="1.10.260.40">
    <property type="entry name" value="lambda repressor-like DNA-binding domains"/>
    <property type="match status" value="1"/>
</dbReference>
<name>A0A2R5EY88_9BACL</name>
<dbReference type="InterPro" id="IPR000843">
    <property type="entry name" value="HTH_LacI"/>
</dbReference>
<keyword evidence="4" id="KW-0804">Transcription</keyword>
<dbReference type="RefSeq" id="WP_108995920.1">
    <property type="nucleotide sequence ID" value="NZ_BDQX01000430.1"/>
</dbReference>
<evidence type="ECO:0000313" key="8">
    <source>
        <dbReference type="Proteomes" id="UP000245202"/>
    </source>
</evidence>
<feature type="domain" description="HTH lacI-type" evidence="5">
    <location>
        <begin position="7"/>
        <end position="51"/>
    </location>
</feature>
<evidence type="ECO:0000256" key="3">
    <source>
        <dbReference type="ARBA" id="ARBA00023125"/>
    </source>
</evidence>
<keyword evidence="3" id="KW-0238">DNA-binding</keyword>
<evidence type="ECO:0000256" key="1">
    <source>
        <dbReference type="ARBA" id="ARBA00022491"/>
    </source>
</evidence>
<dbReference type="AlphaFoldDB" id="A0A2R5EY88"/>
<evidence type="ECO:0000256" key="4">
    <source>
        <dbReference type="ARBA" id="ARBA00023163"/>
    </source>
</evidence>